<protein>
    <submittedName>
        <fullName evidence="1">Uncharacterized protein</fullName>
    </submittedName>
</protein>
<dbReference type="Proteomes" id="UP000244005">
    <property type="component" value="Unassembled WGS sequence"/>
</dbReference>
<sequence>MSGRDRLLQSLFRSDSRPMTGRMTSLNQRLAPLESLLVSPQQYRNLLLNRSSIFKLLKRLPMNLLNLLLCVKASSESVHRKHSILLKCVCQSVLTATRLRH</sequence>
<dbReference type="EMBL" id="KZ773766">
    <property type="protein sequence ID" value="PTQ26489.1"/>
    <property type="molecule type" value="Genomic_DNA"/>
</dbReference>
<reference evidence="2" key="1">
    <citation type="journal article" date="2017" name="Cell">
        <title>Insights into land plant evolution garnered from the Marchantia polymorpha genome.</title>
        <authorList>
            <person name="Bowman J.L."/>
            <person name="Kohchi T."/>
            <person name="Yamato K.T."/>
            <person name="Jenkins J."/>
            <person name="Shu S."/>
            <person name="Ishizaki K."/>
            <person name="Yamaoka S."/>
            <person name="Nishihama R."/>
            <person name="Nakamura Y."/>
            <person name="Berger F."/>
            <person name="Adam C."/>
            <person name="Aki S.S."/>
            <person name="Althoff F."/>
            <person name="Araki T."/>
            <person name="Arteaga-Vazquez M.A."/>
            <person name="Balasubrmanian S."/>
            <person name="Barry K."/>
            <person name="Bauer D."/>
            <person name="Boehm C.R."/>
            <person name="Briginshaw L."/>
            <person name="Caballero-Perez J."/>
            <person name="Catarino B."/>
            <person name="Chen F."/>
            <person name="Chiyoda S."/>
            <person name="Chovatia M."/>
            <person name="Davies K.M."/>
            <person name="Delmans M."/>
            <person name="Demura T."/>
            <person name="Dierschke T."/>
            <person name="Dolan L."/>
            <person name="Dorantes-Acosta A.E."/>
            <person name="Eklund D.M."/>
            <person name="Florent S.N."/>
            <person name="Flores-Sandoval E."/>
            <person name="Fujiyama A."/>
            <person name="Fukuzawa H."/>
            <person name="Galik B."/>
            <person name="Grimanelli D."/>
            <person name="Grimwood J."/>
            <person name="Grossniklaus U."/>
            <person name="Hamada T."/>
            <person name="Haseloff J."/>
            <person name="Hetherington A.J."/>
            <person name="Higo A."/>
            <person name="Hirakawa Y."/>
            <person name="Hundley H.N."/>
            <person name="Ikeda Y."/>
            <person name="Inoue K."/>
            <person name="Inoue S.I."/>
            <person name="Ishida S."/>
            <person name="Jia Q."/>
            <person name="Kakita M."/>
            <person name="Kanazawa T."/>
            <person name="Kawai Y."/>
            <person name="Kawashima T."/>
            <person name="Kennedy M."/>
            <person name="Kinose K."/>
            <person name="Kinoshita T."/>
            <person name="Kohara Y."/>
            <person name="Koide E."/>
            <person name="Komatsu K."/>
            <person name="Kopischke S."/>
            <person name="Kubo M."/>
            <person name="Kyozuka J."/>
            <person name="Lagercrantz U."/>
            <person name="Lin S.S."/>
            <person name="Lindquist E."/>
            <person name="Lipzen A.M."/>
            <person name="Lu C.W."/>
            <person name="De Luna E."/>
            <person name="Martienssen R.A."/>
            <person name="Minamino N."/>
            <person name="Mizutani M."/>
            <person name="Mizutani M."/>
            <person name="Mochizuki N."/>
            <person name="Monte I."/>
            <person name="Mosher R."/>
            <person name="Nagasaki H."/>
            <person name="Nakagami H."/>
            <person name="Naramoto S."/>
            <person name="Nishitani K."/>
            <person name="Ohtani M."/>
            <person name="Okamoto T."/>
            <person name="Okumura M."/>
            <person name="Phillips J."/>
            <person name="Pollak B."/>
            <person name="Reinders A."/>
            <person name="Rovekamp M."/>
            <person name="Sano R."/>
            <person name="Sawa S."/>
            <person name="Schmid M.W."/>
            <person name="Shirakawa M."/>
            <person name="Solano R."/>
            <person name="Spunde A."/>
            <person name="Suetsugu N."/>
            <person name="Sugano S."/>
            <person name="Sugiyama A."/>
            <person name="Sun R."/>
            <person name="Suzuki Y."/>
            <person name="Takenaka M."/>
            <person name="Takezawa D."/>
            <person name="Tomogane H."/>
            <person name="Tsuzuki M."/>
            <person name="Ueda T."/>
            <person name="Umeda M."/>
            <person name="Ward J.M."/>
            <person name="Watanabe Y."/>
            <person name="Yazaki K."/>
            <person name="Yokoyama R."/>
            <person name="Yoshitake Y."/>
            <person name="Yotsui I."/>
            <person name="Zachgo S."/>
            <person name="Schmutz J."/>
        </authorList>
    </citation>
    <scope>NUCLEOTIDE SEQUENCE [LARGE SCALE GENOMIC DNA]</scope>
    <source>
        <strain evidence="2">Tak-1</strain>
    </source>
</reference>
<name>A0A2R6VY00_MARPO</name>
<evidence type="ECO:0000313" key="2">
    <source>
        <dbReference type="Proteomes" id="UP000244005"/>
    </source>
</evidence>
<keyword evidence="2" id="KW-1185">Reference proteome</keyword>
<proteinExistence type="predicted"/>
<accession>A0A2R6VY00</accession>
<dbReference type="AlphaFoldDB" id="A0A2R6VY00"/>
<gene>
    <name evidence="1" type="ORF">MARPO_1384s0001</name>
</gene>
<organism evidence="1 2">
    <name type="scientific">Marchantia polymorpha</name>
    <name type="common">Common liverwort</name>
    <name type="synonym">Marchantia aquatica</name>
    <dbReference type="NCBI Taxonomy" id="3197"/>
    <lineage>
        <taxon>Eukaryota</taxon>
        <taxon>Viridiplantae</taxon>
        <taxon>Streptophyta</taxon>
        <taxon>Embryophyta</taxon>
        <taxon>Marchantiophyta</taxon>
        <taxon>Marchantiopsida</taxon>
        <taxon>Marchantiidae</taxon>
        <taxon>Marchantiales</taxon>
        <taxon>Marchantiaceae</taxon>
        <taxon>Marchantia</taxon>
    </lineage>
</organism>
<evidence type="ECO:0000313" key="1">
    <source>
        <dbReference type="EMBL" id="PTQ26489.1"/>
    </source>
</evidence>